<comment type="similarity">
    <text evidence="1">Belongs to the Glu/Leu/Phe/Val dehydrogenases family.</text>
</comment>
<proteinExistence type="inferred from homology"/>
<keyword evidence="5" id="KW-1185">Reference proteome</keyword>
<dbReference type="EMBL" id="JACEIK010000118">
    <property type="protein sequence ID" value="MCD7450155.1"/>
    <property type="molecule type" value="Genomic_DNA"/>
</dbReference>
<evidence type="ECO:0000313" key="4">
    <source>
        <dbReference type="EMBL" id="MCD7450155.1"/>
    </source>
</evidence>
<dbReference type="SUPFAM" id="SSF53223">
    <property type="entry name" value="Aminoacid dehydrogenase-like, N-terminal domain"/>
    <property type="match status" value="1"/>
</dbReference>
<feature type="domain" description="Glutamate/phenylalanine/leucine/valine/L-tryptophan dehydrogenase dimerisation" evidence="3">
    <location>
        <begin position="12"/>
        <end position="63"/>
    </location>
</feature>
<dbReference type="Pfam" id="PF02812">
    <property type="entry name" value="ELFV_dehydrog_N"/>
    <property type="match status" value="1"/>
</dbReference>
<evidence type="ECO:0000256" key="2">
    <source>
        <dbReference type="ARBA" id="ARBA00023002"/>
    </source>
</evidence>
<evidence type="ECO:0000313" key="5">
    <source>
        <dbReference type="Proteomes" id="UP000823775"/>
    </source>
</evidence>
<dbReference type="InterPro" id="IPR050724">
    <property type="entry name" value="Glu_Leu_Phe_Val_DH"/>
</dbReference>
<gene>
    <name evidence="4" type="ORF">HAX54_003936</name>
</gene>
<reference evidence="4 5" key="1">
    <citation type="journal article" date="2021" name="BMC Genomics">
        <title>Datura genome reveals duplications of psychoactive alkaloid biosynthetic genes and high mutation rate following tissue culture.</title>
        <authorList>
            <person name="Rajewski A."/>
            <person name="Carter-House D."/>
            <person name="Stajich J."/>
            <person name="Litt A."/>
        </authorList>
    </citation>
    <scope>NUCLEOTIDE SEQUENCE [LARGE SCALE GENOMIC DNA]</scope>
    <source>
        <strain evidence="4">AR-01</strain>
    </source>
</reference>
<dbReference type="InterPro" id="IPR006097">
    <property type="entry name" value="Glu/Leu/Phe/Val/Trp_DH_dimer"/>
</dbReference>
<dbReference type="Proteomes" id="UP000823775">
    <property type="component" value="Unassembled WGS sequence"/>
</dbReference>
<dbReference type="Gene3D" id="3.40.50.10860">
    <property type="entry name" value="Leucine Dehydrogenase, chain A, domain 1"/>
    <property type="match status" value="1"/>
</dbReference>
<evidence type="ECO:0000256" key="1">
    <source>
        <dbReference type="ARBA" id="ARBA00006382"/>
    </source>
</evidence>
<organism evidence="4 5">
    <name type="scientific">Datura stramonium</name>
    <name type="common">Jimsonweed</name>
    <name type="synonym">Common thornapple</name>
    <dbReference type="NCBI Taxonomy" id="4076"/>
    <lineage>
        <taxon>Eukaryota</taxon>
        <taxon>Viridiplantae</taxon>
        <taxon>Streptophyta</taxon>
        <taxon>Embryophyta</taxon>
        <taxon>Tracheophyta</taxon>
        <taxon>Spermatophyta</taxon>
        <taxon>Magnoliopsida</taxon>
        <taxon>eudicotyledons</taxon>
        <taxon>Gunneridae</taxon>
        <taxon>Pentapetalae</taxon>
        <taxon>asterids</taxon>
        <taxon>lamiids</taxon>
        <taxon>Solanales</taxon>
        <taxon>Solanaceae</taxon>
        <taxon>Solanoideae</taxon>
        <taxon>Datureae</taxon>
        <taxon>Datura</taxon>
    </lineage>
</organism>
<dbReference type="InterPro" id="IPR046346">
    <property type="entry name" value="Aminoacid_DH-like_N_sf"/>
</dbReference>
<protein>
    <recommendedName>
        <fullName evidence="3">Glutamate/phenylalanine/leucine/valine/L-tryptophan dehydrogenase dimerisation domain-containing protein</fullName>
    </recommendedName>
</protein>
<name>A0ABS8RVV9_DATST</name>
<evidence type="ECO:0000259" key="3">
    <source>
        <dbReference type="Pfam" id="PF02812"/>
    </source>
</evidence>
<accession>A0ABS8RVV9</accession>
<keyword evidence="2" id="KW-0560">Oxidoreductase</keyword>
<dbReference type="PANTHER" id="PTHR43571:SF1">
    <property type="entry name" value="NADP-SPECIFIC GLUTAMATE DEHYDROGENASE 1-RELATED"/>
    <property type="match status" value="1"/>
</dbReference>
<sequence length="78" mass="8925">MNLSIAKFLSFGQSDFDPKSKSDGEVMRFCQSFMNELYRYLGPEKDLPSEEMGVGTREMGFLHMDNIADWLVILSEHG</sequence>
<comment type="caution">
    <text evidence="4">The sequence shown here is derived from an EMBL/GenBank/DDBJ whole genome shotgun (WGS) entry which is preliminary data.</text>
</comment>
<dbReference type="PANTHER" id="PTHR43571">
    <property type="entry name" value="NADP-SPECIFIC GLUTAMATE DEHYDROGENASE 1-RELATED"/>
    <property type="match status" value="1"/>
</dbReference>